<comment type="caution">
    <text evidence="2">The sequence shown here is derived from an EMBL/GenBank/DDBJ whole genome shotgun (WGS) entry which is preliminary data.</text>
</comment>
<dbReference type="RefSeq" id="WP_269126598.1">
    <property type="nucleotide sequence ID" value="NZ_JAPUBN010000019.1"/>
</dbReference>
<gene>
    <name evidence="2" type="ORF">O1D97_14195</name>
</gene>
<accession>A0ABT4JWP7</accession>
<name>A0ABT4JWP7_9GAMM</name>
<feature type="chain" id="PRO_5045840041" evidence="1">
    <location>
        <begin position="26"/>
        <end position="116"/>
    </location>
</feature>
<dbReference type="InterPro" id="IPR018740">
    <property type="entry name" value="DUF2282_membr"/>
</dbReference>
<keyword evidence="1" id="KW-0732">Signal</keyword>
<protein>
    <submittedName>
        <fullName evidence="2">DUF2282 domain-containing protein</fullName>
    </submittedName>
</protein>
<reference evidence="2" key="1">
    <citation type="submission" date="2022-12" db="EMBL/GenBank/DDBJ databases">
        <title>Marinomonas 15G1-11 sp. nov, isolated from marine algae.</title>
        <authorList>
            <person name="Butt M."/>
            <person name="Choi D.G."/>
            <person name="Kim J.M."/>
            <person name="Lee J.K."/>
            <person name="Baek J.H."/>
            <person name="Jeon C.O."/>
        </authorList>
    </citation>
    <scope>NUCLEOTIDE SEQUENCE</scope>
    <source>
        <strain evidence="2">15G1-11</strain>
    </source>
</reference>
<dbReference type="Pfam" id="PF10048">
    <property type="entry name" value="DUF2282"/>
    <property type="match status" value="1"/>
</dbReference>
<evidence type="ECO:0000313" key="3">
    <source>
        <dbReference type="Proteomes" id="UP001149719"/>
    </source>
</evidence>
<organism evidence="2 3">
    <name type="scientific">Marinomonas phaeophyticola</name>
    <dbReference type="NCBI Taxonomy" id="3004091"/>
    <lineage>
        <taxon>Bacteria</taxon>
        <taxon>Pseudomonadati</taxon>
        <taxon>Pseudomonadota</taxon>
        <taxon>Gammaproteobacteria</taxon>
        <taxon>Oceanospirillales</taxon>
        <taxon>Oceanospirillaceae</taxon>
        <taxon>Marinomonas</taxon>
    </lineage>
</organism>
<sequence length="116" mass="11971">MKLNLNKALIAGAAAAATFSTVADAKPNDQLSIASNAPEAIKAQFSEWVGGESIRGRKDRCYGIALAGDNDCKAGAGTSCEGTSTVDFQSNAWTYAPKGSCEFIMTPNGNASKSAF</sequence>
<keyword evidence="3" id="KW-1185">Reference proteome</keyword>
<dbReference type="EMBL" id="JAPUBN010000019">
    <property type="protein sequence ID" value="MCZ2722728.1"/>
    <property type="molecule type" value="Genomic_DNA"/>
</dbReference>
<feature type="signal peptide" evidence="1">
    <location>
        <begin position="1"/>
        <end position="25"/>
    </location>
</feature>
<dbReference type="Proteomes" id="UP001149719">
    <property type="component" value="Unassembled WGS sequence"/>
</dbReference>
<proteinExistence type="predicted"/>
<evidence type="ECO:0000313" key="2">
    <source>
        <dbReference type="EMBL" id="MCZ2722728.1"/>
    </source>
</evidence>
<evidence type="ECO:0000256" key="1">
    <source>
        <dbReference type="SAM" id="SignalP"/>
    </source>
</evidence>